<dbReference type="Proteomes" id="UP001447188">
    <property type="component" value="Unassembled WGS sequence"/>
</dbReference>
<sequence>MKFSIALSLLAVASSVVAVMPFPERLTLSAATAGAELAAWNTKIQVGYTGSVYLSKKGQTASSSQPPFFSSYQGINYNNLDFAQYLYLTAYLDESKPAAFESKERCPSNTRAVEALTYRNTDSRVHFTGPTDATSAKWKACLGEVEGSGEEVYVIFWDGRDTIKVDQNNDTQKCIKIDLVMNDVTATTRRM</sequence>
<keyword evidence="3" id="KW-1185">Reference proteome</keyword>
<dbReference type="EMBL" id="JBBBZM010000265">
    <property type="protein sequence ID" value="KAL0631328.1"/>
    <property type="molecule type" value="Genomic_DNA"/>
</dbReference>
<name>A0ABR3G678_9PEZI</name>
<comment type="caution">
    <text evidence="2">The sequence shown here is derived from an EMBL/GenBank/DDBJ whole genome shotgun (WGS) entry which is preliminary data.</text>
</comment>
<feature type="chain" id="PRO_5046224120" evidence="1">
    <location>
        <begin position="19"/>
        <end position="191"/>
    </location>
</feature>
<evidence type="ECO:0000313" key="3">
    <source>
        <dbReference type="Proteomes" id="UP001447188"/>
    </source>
</evidence>
<reference evidence="2 3" key="1">
    <citation type="submission" date="2024-02" db="EMBL/GenBank/DDBJ databases">
        <title>Discinaceae phylogenomics.</title>
        <authorList>
            <person name="Dirks A.C."/>
            <person name="James T.Y."/>
        </authorList>
    </citation>
    <scope>NUCLEOTIDE SEQUENCE [LARGE SCALE GENOMIC DNA]</scope>
    <source>
        <strain evidence="2 3">ACD0624</strain>
    </source>
</reference>
<proteinExistence type="predicted"/>
<organism evidence="2 3">
    <name type="scientific">Discina gigas</name>
    <dbReference type="NCBI Taxonomy" id="1032678"/>
    <lineage>
        <taxon>Eukaryota</taxon>
        <taxon>Fungi</taxon>
        <taxon>Dikarya</taxon>
        <taxon>Ascomycota</taxon>
        <taxon>Pezizomycotina</taxon>
        <taxon>Pezizomycetes</taxon>
        <taxon>Pezizales</taxon>
        <taxon>Discinaceae</taxon>
        <taxon>Discina</taxon>
    </lineage>
</organism>
<protein>
    <submittedName>
        <fullName evidence="2">Uncharacterized protein</fullName>
    </submittedName>
</protein>
<gene>
    <name evidence="2" type="ORF">Q9L58_009807</name>
</gene>
<evidence type="ECO:0000313" key="2">
    <source>
        <dbReference type="EMBL" id="KAL0631328.1"/>
    </source>
</evidence>
<evidence type="ECO:0000256" key="1">
    <source>
        <dbReference type="SAM" id="SignalP"/>
    </source>
</evidence>
<feature type="signal peptide" evidence="1">
    <location>
        <begin position="1"/>
        <end position="18"/>
    </location>
</feature>
<accession>A0ABR3G678</accession>
<keyword evidence="1" id="KW-0732">Signal</keyword>